<name>A0CIG4_PARTE</name>
<accession>A0CIG4</accession>
<dbReference type="OrthoDB" id="75724at2759"/>
<dbReference type="Gene3D" id="3.40.525.10">
    <property type="entry name" value="CRAL-TRIO lipid binding domain"/>
    <property type="match status" value="1"/>
</dbReference>
<keyword evidence="3" id="KW-1185">Reference proteome</keyword>
<reference evidence="2 3" key="1">
    <citation type="journal article" date="2006" name="Nature">
        <title>Global trends of whole-genome duplications revealed by the ciliate Paramecium tetraurelia.</title>
        <authorList>
            <consortium name="Genoscope"/>
            <person name="Aury J.-M."/>
            <person name="Jaillon O."/>
            <person name="Duret L."/>
            <person name="Noel B."/>
            <person name="Jubin C."/>
            <person name="Porcel B.M."/>
            <person name="Segurens B."/>
            <person name="Daubin V."/>
            <person name="Anthouard V."/>
            <person name="Aiach N."/>
            <person name="Arnaiz O."/>
            <person name="Billaut A."/>
            <person name="Beisson J."/>
            <person name="Blanc I."/>
            <person name="Bouhouche K."/>
            <person name="Camara F."/>
            <person name="Duharcourt S."/>
            <person name="Guigo R."/>
            <person name="Gogendeau D."/>
            <person name="Katinka M."/>
            <person name="Keller A.-M."/>
            <person name="Kissmehl R."/>
            <person name="Klotz C."/>
            <person name="Koll F."/>
            <person name="Le Moue A."/>
            <person name="Lepere C."/>
            <person name="Malinsky S."/>
            <person name="Nowacki M."/>
            <person name="Nowak J.K."/>
            <person name="Plattner H."/>
            <person name="Poulain J."/>
            <person name="Ruiz F."/>
            <person name="Serrano V."/>
            <person name="Zagulski M."/>
            <person name="Dessen P."/>
            <person name="Betermier M."/>
            <person name="Weissenbach J."/>
            <person name="Scarpelli C."/>
            <person name="Schachter V."/>
            <person name="Sperling L."/>
            <person name="Meyer E."/>
            <person name="Cohen J."/>
            <person name="Wincker P."/>
        </authorList>
    </citation>
    <scope>NUCLEOTIDE SEQUENCE [LARGE SCALE GENOMIC DNA]</scope>
    <source>
        <strain evidence="2 3">Stock d4-2</strain>
    </source>
</reference>
<gene>
    <name evidence="2" type="ORF">GSPATT00007716001</name>
</gene>
<dbReference type="SUPFAM" id="SSF52087">
    <property type="entry name" value="CRAL/TRIO domain"/>
    <property type="match status" value="1"/>
</dbReference>
<dbReference type="AlphaFoldDB" id="A0CIG4"/>
<dbReference type="InterPro" id="IPR036865">
    <property type="entry name" value="CRAL-TRIO_dom_sf"/>
</dbReference>
<dbReference type="HOGENOM" id="CLU_1291184_0_0_1"/>
<dbReference type="RefSeq" id="XP_001437978.1">
    <property type="nucleotide sequence ID" value="XM_001437941.1"/>
</dbReference>
<organism evidence="2 3">
    <name type="scientific">Paramecium tetraurelia</name>
    <dbReference type="NCBI Taxonomy" id="5888"/>
    <lineage>
        <taxon>Eukaryota</taxon>
        <taxon>Sar</taxon>
        <taxon>Alveolata</taxon>
        <taxon>Ciliophora</taxon>
        <taxon>Intramacronucleata</taxon>
        <taxon>Oligohymenophorea</taxon>
        <taxon>Peniculida</taxon>
        <taxon>Parameciidae</taxon>
        <taxon>Paramecium</taxon>
    </lineage>
</organism>
<evidence type="ECO:0000313" key="3">
    <source>
        <dbReference type="Proteomes" id="UP000000600"/>
    </source>
</evidence>
<proteinExistence type="predicted"/>
<sequence>MFVMVKRKEFKEEIKKANQQINLVERKAIIQDYFMQVDPILKKCQMNTVIYKKKHREHILWRYNRIYDKINTQSNHFQVRNLLPFGPRQVIQTNHPEFPFIDQNRYITFLLLAQHDKELFYQALSFLLGIVQKWKLGHFYQRLIISEVKVCHRNLRSIDRQFDYYLGYLKRMFILNPSSGIKFLFQQIKTFLNPQTINKISSLSQRNQIIIRIH</sequence>
<dbReference type="InParanoid" id="A0CIG4"/>
<dbReference type="Pfam" id="PF00650">
    <property type="entry name" value="CRAL_TRIO"/>
    <property type="match status" value="1"/>
</dbReference>
<dbReference type="InterPro" id="IPR001251">
    <property type="entry name" value="CRAL-TRIO_dom"/>
</dbReference>
<evidence type="ECO:0000313" key="2">
    <source>
        <dbReference type="EMBL" id="CAK70581.1"/>
    </source>
</evidence>
<feature type="domain" description="CRAL-TRIO" evidence="1">
    <location>
        <begin position="163"/>
        <end position="207"/>
    </location>
</feature>
<dbReference type="Proteomes" id="UP000000600">
    <property type="component" value="Unassembled WGS sequence"/>
</dbReference>
<dbReference type="EMBL" id="CT868085">
    <property type="protein sequence ID" value="CAK70581.1"/>
    <property type="molecule type" value="Genomic_DNA"/>
</dbReference>
<protein>
    <recommendedName>
        <fullName evidence="1">CRAL-TRIO domain-containing protein</fullName>
    </recommendedName>
</protein>
<dbReference type="KEGG" id="ptm:GSPATT00007716001"/>
<evidence type="ECO:0000259" key="1">
    <source>
        <dbReference type="Pfam" id="PF00650"/>
    </source>
</evidence>
<dbReference type="GeneID" id="5023763"/>